<reference evidence="2 3" key="1">
    <citation type="submission" date="2018-06" db="EMBL/GenBank/DDBJ databases">
        <title>Whole genome sequencing of four bacterial strains from South Shetland trench revealing bio-synthetic gene clusters.</title>
        <authorList>
            <person name="Abdel-Mageed W.M."/>
            <person name="Lehri B."/>
            <person name="Jarmusch S.A."/>
            <person name="Miranda K."/>
            <person name="Goodfellow M."/>
            <person name="Jaspars M."/>
            <person name="Karlyshev A.V."/>
        </authorList>
    </citation>
    <scope>NUCLEOTIDE SEQUENCE [LARGE SCALE GENOMIC DNA]</scope>
    <source>
        <strain evidence="2 3">SST2</strain>
    </source>
</reference>
<evidence type="ECO:0000313" key="2">
    <source>
        <dbReference type="EMBL" id="RBA52680.1"/>
    </source>
</evidence>
<sequence length="197" mass="22409">MLNQPISDEVTRRAQRLGKACHPVVAERQADELARYARLTSACDALESFIGIRSPADEDVFDLLAQRRGQIADVLAQANLEAFQQEAEPGIYLAIPYFAGCSDKQPVWLVNRTLRRITYIRPSWYAFVACTVIEPNKKLRINEYSMGGDGNFVSNRRFVLLVEGERGEWCVSISKRAGYLWHEHLRGLHLLKMVKSL</sequence>
<keyword evidence="4" id="KW-1185">Reference proteome</keyword>
<dbReference type="Proteomes" id="UP000683436">
    <property type="component" value="Chromosome"/>
</dbReference>
<dbReference type="EMBL" id="QNTV01000023">
    <property type="protein sequence ID" value="RBA52680.1"/>
    <property type="molecule type" value="Genomic_DNA"/>
</dbReference>
<protein>
    <submittedName>
        <fullName evidence="2">Uncharacterized protein</fullName>
    </submittedName>
</protein>
<gene>
    <name evidence="2" type="ORF">DQ403_20550</name>
    <name evidence="1" type="ORF">KQ248_04410</name>
</gene>
<evidence type="ECO:0000313" key="3">
    <source>
        <dbReference type="Proteomes" id="UP000252554"/>
    </source>
</evidence>
<evidence type="ECO:0000313" key="1">
    <source>
        <dbReference type="EMBL" id="QWV17944.1"/>
    </source>
</evidence>
<dbReference type="RefSeq" id="WP_128121744.1">
    <property type="nucleotide sequence ID" value="NZ_CP076683.1"/>
</dbReference>
<reference evidence="1 4" key="2">
    <citation type="submission" date="2021-06" db="EMBL/GenBank/DDBJ databases">
        <title>Microbial metabolic specificity influences pelagic lipid remineralization.</title>
        <authorList>
            <person name="Behrendt L."/>
            <person name="Hunter J.E."/>
            <person name="Alcolombri U."/>
            <person name="Smriga S."/>
            <person name="Mincer T."/>
            <person name="Lowenstein D.P."/>
            <person name="Peaudecerf F.J."/>
            <person name="Fernandez V.I."/>
            <person name="Fredricks H."/>
            <person name="Almblad H."/>
            <person name="Harrison J.J."/>
            <person name="Stocker R."/>
            <person name="Van Mooy B.A.S."/>
        </authorList>
    </citation>
    <scope>NUCLEOTIDE SEQUENCE [LARGE SCALE GENOMIC DNA]</scope>
    <source>
        <strain evidence="1 4">A252</strain>
    </source>
</reference>
<organism evidence="2 3">
    <name type="scientific">Stutzerimonas zhaodongensis</name>
    <dbReference type="NCBI Taxonomy" id="1176257"/>
    <lineage>
        <taxon>Bacteria</taxon>
        <taxon>Pseudomonadati</taxon>
        <taxon>Pseudomonadota</taxon>
        <taxon>Gammaproteobacteria</taxon>
        <taxon>Pseudomonadales</taxon>
        <taxon>Pseudomonadaceae</taxon>
        <taxon>Stutzerimonas</taxon>
    </lineage>
</organism>
<accession>A0A365PPM9</accession>
<evidence type="ECO:0000313" key="4">
    <source>
        <dbReference type="Proteomes" id="UP000683436"/>
    </source>
</evidence>
<dbReference type="AlphaFoldDB" id="A0A365PPM9"/>
<name>A0A365PPM9_9GAMM</name>
<proteinExistence type="predicted"/>
<dbReference type="EMBL" id="CP076683">
    <property type="protein sequence ID" value="QWV17944.1"/>
    <property type="molecule type" value="Genomic_DNA"/>
</dbReference>
<dbReference type="Proteomes" id="UP000252554">
    <property type="component" value="Unassembled WGS sequence"/>
</dbReference>